<proteinExistence type="inferred from homology"/>
<dbReference type="GO" id="GO:0005811">
    <property type="term" value="C:lipid droplet"/>
    <property type="evidence" value="ECO:0007669"/>
    <property type="project" value="TreeGrafter"/>
</dbReference>
<dbReference type="GO" id="GO:0004806">
    <property type="term" value="F:triacylglycerol lipase activity"/>
    <property type="evidence" value="ECO:0007669"/>
    <property type="project" value="TreeGrafter"/>
</dbReference>
<gene>
    <name evidence="4" type="ORF">K469DRAFT_765360</name>
</gene>
<accession>A0A6A6D747</accession>
<dbReference type="AlphaFoldDB" id="A0A6A6D747"/>
<dbReference type="PANTHER" id="PTHR44169">
    <property type="entry name" value="NADPH-DEPENDENT 1-ACYLDIHYDROXYACETONE PHOSPHATE REDUCTASE"/>
    <property type="match status" value="1"/>
</dbReference>
<evidence type="ECO:0000256" key="2">
    <source>
        <dbReference type="ARBA" id="ARBA00023002"/>
    </source>
</evidence>
<sequence length="173" mass="18569">MENSSMSGNTILIAGSRTNGIGNTLALEFQNEIPQSSRRREMLPQIVSLKDNSSVHLVPLDVSPLNNSGALSFILALDLSIDEAKGTLEVNFWGVIPMIQAFSRLLIAAKGIIENLGSSQDTYTLLSGVRPPSPGSRTLSRQPDFELECEQSAGNWAGGDGQELKRRAGEGDV</sequence>
<comment type="similarity">
    <text evidence="1">Belongs to the short-chain dehydrogenases/reductases (SDR) family.</text>
</comment>
<organism evidence="4 5">
    <name type="scientific">Zopfia rhizophila CBS 207.26</name>
    <dbReference type="NCBI Taxonomy" id="1314779"/>
    <lineage>
        <taxon>Eukaryota</taxon>
        <taxon>Fungi</taxon>
        <taxon>Dikarya</taxon>
        <taxon>Ascomycota</taxon>
        <taxon>Pezizomycotina</taxon>
        <taxon>Dothideomycetes</taxon>
        <taxon>Dothideomycetes incertae sedis</taxon>
        <taxon>Zopfiaceae</taxon>
        <taxon>Zopfia</taxon>
    </lineage>
</organism>
<evidence type="ECO:0000256" key="3">
    <source>
        <dbReference type="SAM" id="MobiDB-lite"/>
    </source>
</evidence>
<feature type="region of interest" description="Disordered" evidence="3">
    <location>
        <begin position="151"/>
        <end position="173"/>
    </location>
</feature>
<name>A0A6A6D747_9PEZI</name>
<evidence type="ECO:0000313" key="5">
    <source>
        <dbReference type="Proteomes" id="UP000800200"/>
    </source>
</evidence>
<evidence type="ECO:0008006" key="6">
    <source>
        <dbReference type="Google" id="ProtNLM"/>
    </source>
</evidence>
<dbReference type="EMBL" id="ML994736">
    <property type="protein sequence ID" value="KAF2175304.1"/>
    <property type="molecule type" value="Genomic_DNA"/>
</dbReference>
<dbReference type="SUPFAM" id="SSF51735">
    <property type="entry name" value="NAD(P)-binding Rossmann-fold domains"/>
    <property type="match status" value="1"/>
</dbReference>
<dbReference type="GO" id="GO:0000140">
    <property type="term" value="F:acylglycerone-phosphate reductase (NADP+) activity"/>
    <property type="evidence" value="ECO:0007669"/>
    <property type="project" value="TreeGrafter"/>
</dbReference>
<reference evidence="4" key="1">
    <citation type="journal article" date="2020" name="Stud. Mycol.">
        <title>101 Dothideomycetes genomes: a test case for predicting lifestyles and emergence of pathogens.</title>
        <authorList>
            <person name="Haridas S."/>
            <person name="Albert R."/>
            <person name="Binder M."/>
            <person name="Bloem J."/>
            <person name="Labutti K."/>
            <person name="Salamov A."/>
            <person name="Andreopoulos B."/>
            <person name="Baker S."/>
            <person name="Barry K."/>
            <person name="Bills G."/>
            <person name="Bluhm B."/>
            <person name="Cannon C."/>
            <person name="Castanera R."/>
            <person name="Culley D."/>
            <person name="Daum C."/>
            <person name="Ezra D."/>
            <person name="Gonzalez J."/>
            <person name="Henrissat B."/>
            <person name="Kuo A."/>
            <person name="Liang C."/>
            <person name="Lipzen A."/>
            <person name="Lutzoni F."/>
            <person name="Magnuson J."/>
            <person name="Mondo S."/>
            <person name="Nolan M."/>
            <person name="Ohm R."/>
            <person name="Pangilinan J."/>
            <person name="Park H.-J."/>
            <person name="Ramirez L."/>
            <person name="Alfaro M."/>
            <person name="Sun H."/>
            <person name="Tritt A."/>
            <person name="Yoshinaga Y."/>
            <person name="Zwiers L.-H."/>
            <person name="Turgeon B."/>
            <person name="Goodwin S."/>
            <person name="Spatafora J."/>
            <person name="Crous P."/>
            <person name="Grigoriev I."/>
        </authorList>
    </citation>
    <scope>NUCLEOTIDE SEQUENCE</scope>
    <source>
        <strain evidence="4">CBS 207.26</strain>
    </source>
</reference>
<dbReference type="PANTHER" id="PTHR44169:SF6">
    <property type="entry name" value="NADPH-DEPENDENT 1-ACYLDIHYDROXYACETONE PHOSPHATE REDUCTASE"/>
    <property type="match status" value="1"/>
</dbReference>
<dbReference type="GO" id="GO:0006654">
    <property type="term" value="P:phosphatidic acid biosynthetic process"/>
    <property type="evidence" value="ECO:0007669"/>
    <property type="project" value="TreeGrafter"/>
</dbReference>
<dbReference type="OrthoDB" id="2102561at2759"/>
<dbReference type="GO" id="GO:0005783">
    <property type="term" value="C:endoplasmic reticulum"/>
    <property type="evidence" value="ECO:0007669"/>
    <property type="project" value="TreeGrafter"/>
</dbReference>
<evidence type="ECO:0000313" key="4">
    <source>
        <dbReference type="EMBL" id="KAF2175304.1"/>
    </source>
</evidence>
<evidence type="ECO:0000256" key="1">
    <source>
        <dbReference type="ARBA" id="ARBA00006484"/>
    </source>
</evidence>
<dbReference type="Proteomes" id="UP000800200">
    <property type="component" value="Unassembled WGS sequence"/>
</dbReference>
<keyword evidence="5" id="KW-1185">Reference proteome</keyword>
<feature type="compositionally biased region" description="Basic and acidic residues" evidence="3">
    <location>
        <begin position="162"/>
        <end position="173"/>
    </location>
</feature>
<keyword evidence="2" id="KW-0560">Oxidoreductase</keyword>
<dbReference type="InterPro" id="IPR036291">
    <property type="entry name" value="NAD(P)-bd_dom_sf"/>
</dbReference>
<dbReference type="GO" id="GO:0019433">
    <property type="term" value="P:triglyceride catabolic process"/>
    <property type="evidence" value="ECO:0007669"/>
    <property type="project" value="TreeGrafter"/>
</dbReference>
<protein>
    <recommendedName>
        <fullName evidence="6">NAD(P)-binding protein</fullName>
    </recommendedName>
</protein>